<sequence>MEFKINKVCFTKAISDVSKVVSTKALLPVLSGIKIVVNSDHLILSGSNSEIAIERVIPLILNNNIVLDVIETGSVVLSAKHLSEIVKKLPGDIHIKMLEKQLVTIQSEEITIHLNGFSSEEYPTLPDIDLSKHISIPSNKLLEIIEQTMFAVSKNMSRPVLTGINITLSSNEISFIATNSQRLASRKYSLVSDFEESFTISEKSLRELSKLIKNEIHLITIYFSGKYIVFKSDDLTLFSSLIEGSYPNTSRLFPKDAKTIITLNTKQFLQGIDRACLFANEWRNNNVHLEIENKTKIKISSYFSEIGLIEETQPIKEITGETNLKISLDANFLMDALTAIKEEEIKLSFSGSMGPILIEPINNPSYIQLISQVRAN</sequence>
<evidence type="ECO:0000256" key="8">
    <source>
        <dbReference type="ARBA" id="ARBA00022932"/>
    </source>
</evidence>
<comment type="subcellular location">
    <subcellularLocation>
        <location evidence="1 10">Cytoplasm</location>
    </subcellularLocation>
</comment>
<dbReference type="Proteomes" id="UP001152172">
    <property type="component" value="Unassembled WGS sequence"/>
</dbReference>
<dbReference type="RefSeq" id="WP_269922574.1">
    <property type="nucleotide sequence ID" value="NZ_JAMKBI010000010.1"/>
</dbReference>
<comment type="function">
    <text evidence="10">Confers DNA tethering and processivity to DNA polymerases and other proteins. Acts as a clamp, forming a ring around DNA (a reaction catalyzed by the clamp-loading complex) which diffuses in an ATP-independent manner freely and bidirectionally along dsDNA. Initially characterized for its ability to contact the catalytic subunit of DNA polymerase III (Pol III), a complex, multichain enzyme responsible for most of the replicative synthesis in bacteria; Pol III exhibits 3'-5' exonuclease proofreading activity. The beta chain is required for initiation of replication as well as for processivity of DNA replication.</text>
</comment>
<evidence type="ECO:0000259" key="11">
    <source>
        <dbReference type="Pfam" id="PF00712"/>
    </source>
</evidence>
<keyword evidence="4 10" id="KW-0963">Cytoplasm</keyword>
<feature type="domain" description="DNA polymerase III beta sliding clamp C-terminal" evidence="13">
    <location>
        <begin position="251"/>
        <end position="372"/>
    </location>
</feature>
<evidence type="ECO:0000313" key="15">
    <source>
        <dbReference type="Proteomes" id="UP001152172"/>
    </source>
</evidence>
<evidence type="ECO:0000256" key="1">
    <source>
        <dbReference type="ARBA" id="ARBA00004496"/>
    </source>
</evidence>
<evidence type="ECO:0000259" key="13">
    <source>
        <dbReference type="Pfam" id="PF02768"/>
    </source>
</evidence>
<dbReference type="PIRSF" id="PIRSF000804">
    <property type="entry name" value="DNA_pol_III_b"/>
    <property type="match status" value="1"/>
</dbReference>
<dbReference type="CDD" id="cd00140">
    <property type="entry name" value="beta_clamp"/>
    <property type="match status" value="1"/>
</dbReference>
<dbReference type="PANTHER" id="PTHR30478:SF0">
    <property type="entry name" value="BETA SLIDING CLAMP"/>
    <property type="match status" value="1"/>
</dbReference>
<dbReference type="Gene3D" id="3.70.10.10">
    <property type="match status" value="1"/>
</dbReference>
<evidence type="ECO:0000259" key="12">
    <source>
        <dbReference type="Pfam" id="PF02767"/>
    </source>
</evidence>
<accession>A0A9X3RBP2</accession>
<comment type="caution">
    <text evidence="14">The sequence shown here is derived from an EMBL/GenBank/DDBJ whole genome shotgun (WGS) entry which is preliminary data.</text>
</comment>
<comment type="subunit">
    <text evidence="10">Forms a ring-shaped head-to-tail homodimer around DNA.</text>
</comment>
<dbReference type="GO" id="GO:0005737">
    <property type="term" value="C:cytoplasm"/>
    <property type="evidence" value="ECO:0007669"/>
    <property type="project" value="UniProtKB-SubCell"/>
</dbReference>
<dbReference type="InterPro" id="IPR046938">
    <property type="entry name" value="DNA_clamp_sf"/>
</dbReference>
<reference evidence="14" key="1">
    <citation type="submission" date="2022-05" db="EMBL/GenBank/DDBJ databases">
        <authorList>
            <person name="Colautti A."/>
            <person name="Iacumin L."/>
        </authorList>
    </citation>
    <scope>NUCLEOTIDE SEQUENCE</scope>
    <source>
        <strain evidence="14">DSM 30747</strain>
    </source>
</reference>
<dbReference type="InterPro" id="IPR022634">
    <property type="entry name" value="DNA_polIII_beta_N"/>
</dbReference>
<keyword evidence="8 10" id="KW-0239">DNA-directed DNA polymerase</keyword>
<dbReference type="Pfam" id="PF02768">
    <property type="entry name" value="DNA_pol3_beta_3"/>
    <property type="match status" value="1"/>
</dbReference>
<evidence type="ECO:0000256" key="5">
    <source>
        <dbReference type="ARBA" id="ARBA00022679"/>
    </source>
</evidence>
<feature type="domain" description="DNA polymerase III beta sliding clamp central" evidence="12">
    <location>
        <begin position="136"/>
        <end position="248"/>
    </location>
</feature>
<dbReference type="Gene3D" id="3.10.150.10">
    <property type="entry name" value="DNA Polymerase III, subunit A, domain 2"/>
    <property type="match status" value="1"/>
</dbReference>
<keyword evidence="9" id="KW-0238">DNA-binding</keyword>
<dbReference type="GO" id="GO:0003677">
    <property type="term" value="F:DNA binding"/>
    <property type="evidence" value="ECO:0007669"/>
    <property type="project" value="UniProtKB-UniRule"/>
</dbReference>
<keyword evidence="7 10" id="KW-0235">DNA replication</keyword>
<dbReference type="InterPro" id="IPR022637">
    <property type="entry name" value="DNA_polIII_beta_cen"/>
</dbReference>
<dbReference type="GO" id="GO:0008408">
    <property type="term" value="F:3'-5' exonuclease activity"/>
    <property type="evidence" value="ECO:0007669"/>
    <property type="project" value="InterPro"/>
</dbReference>
<dbReference type="InterPro" id="IPR022635">
    <property type="entry name" value="DNA_polIII_beta_C"/>
</dbReference>
<dbReference type="GO" id="GO:0003887">
    <property type="term" value="F:DNA-directed DNA polymerase activity"/>
    <property type="evidence" value="ECO:0007669"/>
    <property type="project" value="UniProtKB-UniRule"/>
</dbReference>
<evidence type="ECO:0000256" key="3">
    <source>
        <dbReference type="ARBA" id="ARBA00021035"/>
    </source>
</evidence>
<evidence type="ECO:0000256" key="7">
    <source>
        <dbReference type="ARBA" id="ARBA00022705"/>
    </source>
</evidence>
<dbReference type="Pfam" id="PF02767">
    <property type="entry name" value="DNA_pol3_beta_2"/>
    <property type="match status" value="1"/>
</dbReference>
<protein>
    <recommendedName>
        <fullName evidence="3 10">Beta sliding clamp</fullName>
    </recommendedName>
</protein>
<dbReference type="InterPro" id="IPR001001">
    <property type="entry name" value="DNA_polIII_beta"/>
</dbReference>
<keyword evidence="6 10" id="KW-0548">Nucleotidyltransferase</keyword>
<gene>
    <name evidence="14" type="primary">dnaN</name>
    <name evidence="14" type="ORF">M9R61_13945</name>
</gene>
<dbReference type="Pfam" id="PF00712">
    <property type="entry name" value="DNA_pol3_beta"/>
    <property type="match status" value="1"/>
</dbReference>
<evidence type="ECO:0000256" key="6">
    <source>
        <dbReference type="ARBA" id="ARBA00022695"/>
    </source>
</evidence>
<keyword evidence="15" id="KW-1185">Reference proteome</keyword>
<feature type="domain" description="DNA polymerase III beta sliding clamp N-terminal" evidence="11">
    <location>
        <begin position="1"/>
        <end position="126"/>
    </location>
</feature>
<evidence type="ECO:0000256" key="10">
    <source>
        <dbReference type="PIRNR" id="PIRNR000804"/>
    </source>
</evidence>
<comment type="similarity">
    <text evidence="2 10">Belongs to the beta sliding clamp family.</text>
</comment>
<dbReference type="PANTHER" id="PTHR30478">
    <property type="entry name" value="DNA POLYMERASE III SUBUNIT BETA"/>
    <property type="match status" value="1"/>
</dbReference>
<evidence type="ECO:0000256" key="9">
    <source>
        <dbReference type="ARBA" id="ARBA00023125"/>
    </source>
</evidence>
<evidence type="ECO:0000256" key="4">
    <source>
        <dbReference type="ARBA" id="ARBA00022490"/>
    </source>
</evidence>
<dbReference type="EMBL" id="JAMKBI010000010">
    <property type="protein sequence ID" value="MCZ8534407.1"/>
    <property type="molecule type" value="Genomic_DNA"/>
</dbReference>
<name>A0A9X3RBP2_9BACI</name>
<dbReference type="SMART" id="SM00480">
    <property type="entry name" value="POL3Bc"/>
    <property type="match status" value="1"/>
</dbReference>
<dbReference type="GO" id="GO:0006271">
    <property type="term" value="P:DNA strand elongation involved in DNA replication"/>
    <property type="evidence" value="ECO:0007669"/>
    <property type="project" value="TreeGrafter"/>
</dbReference>
<keyword evidence="5 10" id="KW-0808">Transferase</keyword>
<dbReference type="AlphaFoldDB" id="A0A9X3RBP2"/>
<proteinExistence type="inferred from homology"/>
<organism evidence="14 15">
    <name type="scientific">Psychrobacillus psychrodurans</name>
    <dbReference type="NCBI Taxonomy" id="126157"/>
    <lineage>
        <taxon>Bacteria</taxon>
        <taxon>Bacillati</taxon>
        <taxon>Bacillota</taxon>
        <taxon>Bacilli</taxon>
        <taxon>Bacillales</taxon>
        <taxon>Bacillaceae</taxon>
        <taxon>Psychrobacillus</taxon>
    </lineage>
</organism>
<evidence type="ECO:0000256" key="2">
    <source>
        <dbReference type="ARBA" id="ARBA00010752"/>
    </source>
</evidence>
<evidence type="ECO:0000313" key="14">
    <source>
        <dbReference type="EMBL" id="MCZ8534407.1"/>
    </source>
</evidence>
<dbReference type="NCBIfam" id="TIGR00663">
    <property type="entry name" value="dnan"/>
    <property type="match status" value="1"/>
</dbReference>
<dbReference type="GO" id="GO:0009360">
    <property type="term" value="C:DNA polymerase III complex"/>
    <property type="evidence" value="ECO:0007669"/>
    <property type="project" value="InterPro"/>
</dbReference>
<dbReference type="SUPFAM" id="SSF55979">
    <property type="entry name" value="DNA clamp"/>
    <property type="match status" value="3"/>
</dbReference>